<dbReference type="AlphaFoldDB" id="A0A841JZD2"/>
<dbReference type="Proteomes" id="UP000538666">
    <property type="component" value="Unassembled WGS sequence"/>
</dbReference>
<organism evidence="1 2">
    <name type="scientific">Silvibacterium bohemicum</name>
    <dbReference type="NCBI Taxonomy" id="1577686"/>
    <lineage>
        <taxon>Bacteria</taxon>
        <taxon>Pseudomonadati</taxon>
        <taxon>Acidobacteriota</taxon>
        <taxon>Terriglobia</taxon>
        <taxon>Terriglobales</taxon>
        <taxon>Acidobacteriaceae</taxon>
        <taxon>Silvibacterium</taxon>
    </lineage>
</organism>
<dbReference type="OrthoDB" id="9842134at2"/>
<keyword evidence="2" id="KW-1185">Reference proteome</keyword>
<accession>A0A841JZD2</accession>
<evidence type="ECO:0000313" key="1">
    <source>
        <dbReference type="EMBL" id="MBB6146843.1"/>
    </source>
</evidence>
<dbReference type="EMBL" id="JACHEK010000011">
    <property type="protein sequence ID" value="MBB6146843.1"/>
    <property type="molecule type" value="Genomic_DNA"/>
</dbReference>
<proteinExistence type="predicted"/>
<sequence>MREISVALNASVEDTFDMFPPPFRILVEEVRRQKLAGERRLPSAVLIDRSSLLTSSVRGKLLDAVAALVDENCTGRGDMCLQFAALLNKAQVHLEFPSRAVLGTAIYYDTQGKEIFRWEHAWVRIGNEVIDGNVDSTSENPRVPSAVSVAPYWGPVTETPRDRQLKEHHGMQLAPDVDVEETWWPDLRGWIDREMLS</sequence>
<comment type="caution">
    <text evidence="1">The sequence shown here is derived from an EMBL/GenBank/DDBJ whole genome shotgun (WGS) entry which is preliminary data.</text>
</comment>
<gene>
    <name evidence="1" type="ORF">HNQ77_004824</name>
</gene>
<dbReference type="RefSeq" id="WP_050061291.1">
    <property type="nucleotide sequence ID" value="NZ_JACHEK010000011.1"/>
</dbReference>
<protein>
    <submittedName>
        <fullName evidence="1">Uncharacterized protein</fullName>
    </submittedName>
</protein>
<name>A0A841JZD2_9BACT</name>
<reference evidence="1 2" key="1">
    <citation type="submission" date="2020-08" db="EMBL/GenBank/DDBJ databases">
        <title>Genomic Encyclopedia of Type Strains, Phase IV (KMG-IV): sequencing the most valuable type-strain genomes for metagenomic binning, comparative biology and taxonomic classification.</title>
        <authorList>
            <person name="Goeker M."/>
        </authorList>
    </citation>
    <scope>NUCLEOTIDE SEQUENCE [LARGE SCALE GENOMIC DNA]</scope>
    <source>
        <strain evidence="1 2">DSM 103733</strain>
    </source>
</reference>
<evidence type="ECO:0000313" key="2">
    <source>
        <dbReference type="Proteomes" id="UP000538666"/>
    </source>
</evidence>